<evidence type="ECO:0000313" key="2">
    <source>
        <dbReference type="Proteomes" id="UP000236291"/>
    </source>
</evidence>
<proteinExistence type="predicted"/>
<accession>A0A2K3MG44</accession>
<evidence type="ECO:0000313" key="1">
    <source>
        <dbReference type="EMBL" id="PNX89758.1"/>
    </source>
</evidence>
<reference evidence="1 2" key="2">
    <citation type="journal article" date="2017" name="Front. Plant Sci.">
        <title>Gene Classification and Mining of Molecular Markers Useful in Red Clover (Trifolium pratense) Breeding.</title>
        <authorList>
            <person name="Istvanek J."/>
            <person name="Dluhosova J."/>
            <person name="Dluhos P."/>
            <person name="Patkova L."/>
            <person name="Nedelnik J."/>
            <person name="Repkova J."/>
        </authorList>
    </citation>
    <scope>NUCLEOTIDE SEQUENCE [LARGE SCALE GENOMIC DNA]</scope>
    <source>
        <strain evidence="2">cv. Tatra</strain>
        <tissue evidence="1">Young leaves</tissue>
    </source>
</reference>
<dbReference type="AlphaFoldDB" id="A0A2K3MG44"/>
<reference evidence="1 2" key="1">
    <citation type="journal article" date="2014" name="Am. J. Bot.">
        <title>Genome assembly and annotation for red clover (Trifolium pratense; Fabaceae).</title>
        <authorList>
            <person name="Istvanek J."/>
            <person name="Jaros M."/>
            <person name="Krenek A."/>
            <person name="Repkova J."/>
        </authorList>
    </citation>
    <scope>NUCLEOTIDE SEQUENCE [LARGE SCALE GENOMIC DNA]</scope>
    <source>
        <strain evidence="2">cv. Tatra</strain>
        <tissue evidence="1">Young leaves</tissue>
    </source>
</reference>
<dbReference type="Proteomes" id="UP000236291">
    <property type="component" value="Unassembled WGS sequence"/>
</dbReference>
<organism evidence="1 2">
    <name type="scientific">Trifolium pratense</name>
    <name type="common">Red clover</name>
    <dbReference type="NCBI Taxonomy" id="57577"/>
    <lineage>
        <taxon>Eukaryota</taxon>
        <taxon>Viridiplantae</taxon>
        <taxon>Streptophyta</taxon>
        <taxon>Embryophyta</taxon>
        <taxon>Tracheophyta</taxon>
        <taxon>Spermatophyta</taxon>
        <taxon>Magnoliopsida</taxon>
        <taxon>eudicotyledons</taxon>
        <taxon>Gunneridae</taxon>
        <taxon>Pentapetalae</taxon>
        <taxon>rosids</taxon>
        <taxon>fabids</taxon>
        <taxon>Fabales</taxon>
        <taxon>Fabaceae</taxon>
        <taxon>Papilionoideae</taxon>
        <taxon>50 kb inversion clade</taxon>
        <taxon>NPAAA clade</taxon>
        <taxon>Hologalegina</taxon>
        <taxon>IRL clade</taxon>
        <taxon>Trifolieae</taxon>
        <taxon>Trifolium</taxon>
    </lineage>
</organism>
<sequence>MNKTKDLNAWKETNIAQGKALPRGDHMLPNPLPGRSLSDNDALSWNGLRSLGKKETTLLLPARALPPQMAKKEKLLTEQNHAVTPLEDLLRWLDEDSLQAKDINLIITLAAQLLPIMTIPLLEDPRKVTRRTLAVP</sequence>
<comment type="caution">
    <text evidence="1">The sequence shown here is derived from an EMBL/GenBank/DDBJ whole genome shotgun (WGS) entry which is preliminary data.</text>
</comment>
<gene>
    <name evidence="1" type="ORF">L195_g045880</name>
</gene>
<dbReference type="EMBL" id="ASHM01060790">
    <property type="protein sequence ID" value="PNX89758.1"/>
    <property type="molecule type" value="Genomic_DNA"/>
</dbReference>
<protein>
    <submittedName>
        <fullName evidence="1">Uncharacterized protein</fullName>
    </submittedName>
</protein>
<name>A0A2K3MG44_TRIPR</name>